<dbReference type="EMBL" id="SHKW01000001">
    <property type="protein sequence ID" value="RZU42145.1"/>
    <property type="molecule type" value="Genomic_DNA"/>
</dbReference>
<feature type="transmembrane region" description="Helical" evidence="1">
    <location>
        <begin position="255"/>
        <end position="276"/>
    </location>
</feature>
<comment type="caution">
    <text evidence="3">The sequence shown here is derived from an EMBL/GenBank/DDBJ whole genome shotgun (WGS) entry which is preliminary data.</text>
</comment>
<feature type="transmembrane region" description="Helical" evidence="1">
    <location>
        <begin position="198"/>
        <end position="218"/>
    </location>
</feature>
<dbReference type="GO" id="GO:0080120">
    <property type="term" value="P:CAAX-box protein maturation"/>
    <property type="evidence" value="ECO:0007669"/>
    <property type="project" value="UniProtKB-ARBA"/>
</dbReference>
<reference evidence="3 4" key="1">
    <citation type="submission" date="2019-02" db="EMBL/GenBank/DDBJ databases">
        <title>Genomic Encyclopedia of Archaeal and Bacterial Type Strains, Phase II (KMG-II): from individual species to whole genera.</title>
        <authorList>
            <person name="Goeker M."/>
        </authorList>
    </citation>
    <scope>NUCLEOTIDE SEQUENCE [LARGE SCALE GENOMIC DNA]</scope>
    <source>
        <strain evidence="3 4">DSM 18101</strain>
    </source>
</reference>
<dbReference type="AlphaFoldDB" id="A0A4Q7YYB6"/>
<dbReference type="PANTHER" id="PTHR35797:SF1">
    <property type="entry name" value="PROTEASE"/>
    <property type="match status" value="1"/>
</dbReference>
<proteinExistence type="predicted"/>
<name>A0A4Q7YYB6_9BACT</name>
<evidence type="ECO:0000259" key="2">
    <source>
        <dbReference type="Pfam" id="PF02517"/>
    </source>
</evidence>
<feature type="transmembrane region" description="Helical" evidence="1">
    <location>
        <begin position="12"/>
        <end position="29"/>
    </location>
</feature>
<dbReference type="GO" id="GO:0006508">
    <property type="term" value="P:proteolysis"/>
    <property type="evidence" value="ECO:0007669"/>
    <property type="project" value="UniProtKB-KW"/>
</dbReference>
<dbReference type="GO" id="GO:0004175">
    <property type="term" value="F:endopeptidase activity"/>
    <property type="evidence" value="ECO:0007669"/>
    <property type="project" value="UniProtKB-ARBA"/>
</dbReference>
<accession>A0A4Q7YYB6</accession>
<keyword evidence="3" id="KW-0645">Protease</keyword>
<keyword evidence="1" id="KW-0472">Membrane</keyword>
<organism evidence="3 4">
    <name type="scientific">Edaphobacter modestus</name>
    <dbReference type="NCBI Taxonomy" id="388466"/>
    <lineage>
        <taxon>Bacteria</taxon>
        <taxon>Pseudomonadati</taxon>
        <taxon>Acidobacteriota</taxon>
        <taxon>Terriglobia</taxon>
        <taxon>Terriglobales</taxon>
        <taxon>Acidobacteriaceae</taxon>
        <taxon>Edaphobacter</taxon>
    </lineage>
</organism>
<dbReference type="PANTHER" id="PTHR35797">
    <property type="entry name" value="PROTEASE-RELATED"/>
    <property type="match status" value="1"/>
</dbReference>
<feature type="transmembrane region" description="Helical" evidence="1">
    <location>
        <begin position="41"/>
        <end position="58"/>
    </location>
</feature>
<feature type="transmembrane region" description="Helical" evidence="1">
    <location>
        <begin position="124"/>
        <end position="144"/>
    </location>
</feature>
<dbReference type="OrthoDB" id="9777755at2"/>
<sequence length="288" mass="32374">MSESKGSWRQIIIFLLLLTALSAIFNFLILSSHKLRGAEGLYVMGITWCSGLAAMATLKLSGRKLCELGWRWPQSKYAFMSWSIPLIYVTIAYAIIWSSGMGGFPNLDFMQQLVATMGLHASPLISTVIYVLLTGSLGIIGIMSRALGEEIGWRGFLLPELYKKIGFTGAALFSGVVWTLIHYPVLIWADYNSGTPTWYALICFSVMVMSLSFIFAWMRLKSGSLWTGAILHASHNLYIQRIFTPLTRDTGKTPWFIDEFGLVLPLVVTVFAIYFWRRRHELETTTAA</sequence>
<evidence type="ECO:0000313" key="3">
    <source>
        <dbReference type="EMBL" id="RZU42145.1"/>
    </source>
</evidence>
<protein>
    <submittedName>
        <fullName evidence="3">CAAX prenyl protease-like protein</fullName>
    </submittedName>
</protein>
<dbReference type="InterPro" id="IPR042150">
    <property type="entry name" value="MmRce1-like"/>
</dbReference>
<keyword evidence="4" id="KW-1185">Reference proteome</keyword>
<gene>
    <name evidence="3" type="ORF">BDD14_3692</name>
</gene>
<keyword evidence="3" id="KW-0378">Hydrolase</keyword>
<dbReference type="Proteomes" id="UP000292958">
    <property type="component" value="Unassembled WGS sequence"/>
</dbReference>
<keyword evidence="1" id="KW-1133">Transmembrane helix</keyword>
<feature type="domain" description="CAAX prenyl protease 2/Lysostaphin resistance protein A-like" evidence="2">
    <location>
        <begin position="139"/>
        <end position="237"/>
    </location>
</feature>
<feature type="transmembrane region" description="Helical" evidence="1">
    <location>
        <begin position="79"/>
        <end position="104"/>
    </location>
</feature>
<feature type="transmembrane region" description="Helical" evidence="1">
    <location>
        <begin position="165"/>
        <end position="186"/>
    </location>
</feature>
<keyword evidence="1" id="KW-0812">Transmembrane</keyword>
<evidence type="ECO:0000313" key="4">
    <source>
        <dbReference type="Proteomes" id="UP000292958"/>
    </source>
</evidence>
<dbReference type="InterPro" id="IPR003675">
    <property type="entry name" value="Rce1/LyrA-like_dom"/>
</dbReference>
<dbReference type="RefSeq" id="WP_130419943.1">
    <property type="nucleotide sequence ID" value="NZ_SHKW01000001.1"/>
</dbReference>
<evidence type="ECO:0000256" key="1">
    <source>
        <dbReference type="SAM" id="Phobius"/>
    </source>
</evidence>
<dbReference type="Pfam" id="PF02517">
    <property type="entry name" value="Rce1-like"/>
    <property type="match status" value="1"/>
</dbReference>